<comment type="caution">
    <text evidence="1">The sequence shown here is derived from an EMBL/GenBank/DDBJ whole genome shotgun (WGS) entry which is preliminary data.</text>
</comment>
<organism evidence="1 2">
    <name type="scientific">Gigaspora margarita</name>
    <dbReference type="NCBI Taxonomy" id="4874"/>
    <lineage>
        <taxon>Eukaryota</taxon>
        <taxon>Fungi</taxon>
        <taxon>Fungi incertae sedis</taxon>
        <taxon>Mucoromycota</taxon>
        <taxon>Glomeromycotina</taxon>
        <taxon>Glomeromycetes</taxon>
        <taxon>Diversisporales</taxon>
        <taxon>Gigasporaceae</taxon>
        <taxon>Gigaspora</taxon>
    </lineage>
</organism>
<evidence type="ECO:0000313" key="1">
    <source>
        <dbReference type="EMBL" id="CAG8855581.1"/>
    </source>
</evidence>
<dbReference type="EMBL" id="CAJVQB010150909">
    <property type="protein sequence ID" value="CAG8855581.1"/>
    <property type="molecule type" value="Genomic_DNA"/>
</dbReference>
<keyword evidence="2" id="KW-1185">Reference proteome</keyword>
<dbReference type="Proteomes" id="UP000789901">
    <property type="component" value="Unassembled WGS sequence"/>
</dbReference>
<protein>
    <submittedName>
        <fullName evidence="1">15849_t:CDS:1</fullName>
    </submittedName>
</protein>
<feature type="non-terminal residue" evidence="1">
    <location>
        <position position="1"/>
    </location>
</feature>
<proteinExistence type="predicted"/>
<accession>A0ABN7XML0</accession>
<reference evidence="1 2" key="1">
    <citation type="submission" date="2021-06" db="EMBL/GenBank/DDBJ databases">
        <authorList>
            <person name="Kallberg Y."/>
            <person name="Tangrot J."/>
            <person name="Rosling A."/>
        </authorList>
    </citation>
    <scope>NUCLEOTIDE SEQUENCE [LARGE SCALE GENOMIC DNA]</scope>
    <source>
        <strain evidence="1 2">120-4 pot B 10/14</strain>
    </source>
</reference>
<name>A0ABN7XML0_GIGMA</name>
<gene>
    <name evidence="1" type="ORF">GMARGA_LOCUS44402</name>
</gene>
<sequence length="77" mass="9168">YNTAKKEYQLLIDYQSQYFSFINTIKSIAHHGFTIDALSLTNQIQCQLDINMNLMKTKKEIIDKYEREVREFSLCLL</sequence>
<evidence type="ECO:0000313" key="2">
    <source>
        <dbReference type="Proteomes" id="UP000789901"/>
    </source>
</evidence>
<feature type="non-terminal residue" evidence="1">
    <location>
        <position position="77"/>
    </location>
</feature>